<keyword evidence="8 9" id="KW-0066">ATP synthesis</keyword>
<keyword evidence="4 9" id="KW-0813">Transport</keyword>
<dbReference type="Pfam" id="PF02823">
    <property type="entry name" value="ATP-synt_DE_N"/>
    <property type="match status" value="1"/>
</dbReference>
<keyword evidence="6" id="KW-0472">Membrane</keyword>
<dbReference type="PANTHER" id="PTHR13822:SF10">
    <property type="entry name" value="ATP SYNTHASE EPSILON CHAIN, CHLOROPLASTIC"/>
    <property type="match status" value="1"/>
</dbReference>
<evidence type="ECO:0000256" key="2">
    <source>
        <dbReference type="ARBA" id="ARBA00004184"/>
    </source>
</evidence>
<comment type="function">
    <text evidence="1">Produces ATP from ADP in the presence of a proton gradient across the membrane.</text>
</comment>
<dbReference type="GO" id="GO:0045259">
    <property type="term" value="C:proton-transporting ATP synthase complex"/>
    <property type="evidence" value="ECO:0007669"/>
    <property type="project" value="UniProtKB-KW"/>
</dbReference>
<organism evidence="11 12">
    <name type="scientific">Chlorobium limicola</name>
    <dbReference type="NCBI Taxonomy" id="1092"/>
    <lineage>
        <taxon>Bacteria</taxon>
        <taxon>Pseudomonadati</taxon>
        <taxon>Chlorobiota</taxon>
        <taxon>Chlorobiia</taxon>
        <taxon>Chlorobiales</taxon>
        <taxon>Chlorobiaceae</taxon>
        <taxon>Chlorobium/Pelodictyon group</taxon>
        <taxon>Chlorobium</taxon>
    </lineage>
</organism>
<dbReference type="Gene3D" id="2.60.15.10">
    <property type="entry name" value="F0F1 ATP synthase delta/epsilon subunit, N-terminal"/>
    <property type="match status" value="1"/>
</dbReference>
<protein>
    <submittedName>
        <fullName evidence="11">ATP synthase subunit epsilon</fullName>
    </submittedName>
</protein>
<evidence type="ECO:0000256" key="7">
    <source>
        <dbReference type="ARBA" id="ARBA00023196"/>
    </source>
</evidence>
<evidence type="ECO:0000313" key="11">
    <source>
        <dbReference type="EMBL" id="KUL32442.1"/>
    </source>
</evidence>
<evidence type="ECO:0000256" key="8">
    <source>
        <dbReference type="ARBA" id="ARBA00023310"/>
    </source>
</evidence>
<dbReference type="InterPro" id="IPR001469">
    <property type="entry name" value="ATP_synth_F1_dsu/esu"/>
</dbReference>
<keyword evidence="12" id="KW-1185">Reference proteome</keyword>
<evidence type="ECO:0000259" key="10">
    <source>
        <dbReference type="Pfam" id="PF02823"/>
    </source>
</evidence>
<comment type="similarity">
    <text evidence="3 9">Belongs to the ATPase epsilon chain family.</text>
</comment>
<keyword evidence="7 9" id="KW-0139">CF(1)</keyword>
<accession>A0A117MRX0</accession>
<evidence type="ECO:0000256" key="9">
    <source>
        <dbReference type="RuleBase" id="RU003656"/>
    </source>
</evidence>
<evidence type="ECO:0000256" key="1">
    <source>
        <dbReference type="ARBA" id="ARBA00003543"/>
    </source>
</evidence>
<name>A0A117MRX0_CHLLI</name>
<dbReference type="Proteomes" id="UP000053937">
    <property type="component" value="Unassembled WGS sequence"/>
</dbReference>
<sequence>MATTDKGFEIDIVTPQKLFFSGEVTSVTAPGQDGLFQVLKNHAPLLSALKNGKVKIVLADKSEKNFTVADGFFEVSGNKAILLTENIA</sequence>
<dbReference type="CDD" id="cd12152">
    <property type="entry name" value="F1-ATPase_delta"/>
    <property type="match status" value="1"/>
</dbReference>
<gene>
    <name evidence="11" type="ORF">ASB62_01800</name>
</gene>
<evidence type="ECO:0000313" key="12">
    <source>
        <dbReference type="Proteomes" id="UP000053937"/>
    </source>
</evidence>
<comment type="caution">
    <text evidence="11">The sequence shown here is derived from an EMBL/GenBank/DDBJ whole genome shotgun (WGS) entry which is preliminary data.</text>
</comment>
<evidence type="ECO:0000256" key="5">
    <source>
        <dbReference type="ARBA" id="ARBA00023065"/>
    </source>
</evidence>
<evidence type="ECO:0000256" key="4">
    <source>
        <dbReference type="ARBA" id="ARBA00022448"/>
    </source>
</evidence>
<dbReference type="GO" id="GO:0012505">
    <property type="term" value="C:endomembrane system"/>
    <property type="evidence" value="ECO:0007669"/>
    <property type="project" value="UniProtKB-SubCell"/>
</dbReference>
<evidence type="ECO:0000256" key="6">
    <source>
        <dbReference type="ARBA" id="ARBA00023136"/>
    </source>
</evidence>
<dbReference type="NCBIfam" id="TIGR01216">
    <property type="entry name" value="ATP_synt_epsi"/>
    <property type="match status" value="1"/>
</dbReference>
<comment type="subcellular location">
    <subcellularLocation>
        <location evidence="2">Endomembrane system</location>
        <topology evidence="2">Peripheral membrane protein</topology>
    </subcellularLocation>
</comment>
<keyword evidence="5 9" id="KW-0406">Ion transport</keyword>
<comment type="subunit">
    <text evidence="9">F-type ATPases have 2 components, CF(1) - the catalytic core - and CF(0) - the membrane proton channel. CF(1) has five subunits: alpha(3), beta(3), gamma(1), delta(1), epsilon(1). CF(0) has three main subunits: a, b and c.</text>
</comment>
<dbReference type="GO" id="GO:0046933">
    <property type="term" value="F:proton-transporting ATP synthase activity, rotational mechanism"/>
    <property type="evidence" value="ECO:0007669"/>
    <property type="project" value="InterPro"/>
</dbReference>
<dbReference type="AlphaFoldDB" id="A0A117MRX0"/>
<dbReference type="RefSeq" id="WP_059138360.1">
    <property type="nucleotide sequence ID" value="NZ_LMBR01000025.1"/>
</dbReference>
<evidence type="ECO:0000256" key="3">
    <source>
        <dbReference type="ARBA" id="ARBA00005712"/>
    </source>
</evidence>
<reference evidence="11 12" key="1">
    <citation type="submission" date="2015-10" db="EMBL/GenBank/DDBJ databases">
        <title>Draft Genome Sequence of Chlorobium limicola strain Frasassi Growing under Artificial Lighting in the Frasassi Cave System.</title>
        <authorList>
            <person name="Mansor M."/>
            <person name="Macalady J."/>
        </authorList>
    </citation>
    <scope>NUCLEOTIDE SEQUENCE [LARGE SCALE GENOMIC DNA]</scope>
    <source>
        <strain evidence="11 12">Frasassi</strain>
    </source>
</reference>
<feature type="domain" description="ATP synthase F1 complex delta/epsilon subunit N-terminal" evidence="10">
    <location>
        <begin position="8"/>
        <end position="86"/>
    </location>
</feature>
<dbReference type="InterPro" id="IPR036771">
    <property type="entry name" value="ATPsynth_dsu/esu_N"/>
</dbReference>
<proteinExistence type="inferred from homology"/>
<dbReference type="OrthoDB" id="5294255at2"/>
<dbReference type="PANTHER" id="PTHR13822">
    <property type="entry name" value="ATP SYNTHASE DELTA/EPSILON CHAIN"/>
    <property type="match status" value="1"/>
</dbReference>
<dbReference type="EMBL" id="LMBR01000025">
    <property type="protein sequence ID" value="KUL32442.1"/>
    <property type="molecule type" value="Genomic_DNA"/>
</dbReference>
<dbReference type="InterPro" id="IPR020546">
    <property type="entry name" value="ATP_synth_F1_dsu/esu_N"/>
</dbReference>
<dbReference type="SUPFAM" id="SSF51344">
    <property type="entry name" value="Epsilon subunit of F1F0-ATP synthase N-terminal domain"/>
    <property type="match status" value="1"/>
</dbReference>